<accession>A0A0K0CWW8</accession>
<dbReference type="SUPFAM" id="SSF48403">
    <property type="entry name" value="Ankyrin repeat"/>
    <property type="match status" value="1"/>
</dbReference>
<reference evidence="4" key="1">
    <citation type="submission" date="2012-09" db="EMBL/GenBank/DDBJ databases">
        <authorList>
            <person name="Martin A.A."/>
        </authorList>
    </citation>
    <scope>NUCLEOTIDE SEQUENCE</scope>
</reference>
<dbReference type="PROSITE" id="PS50088">
    <property type="entry name" value="ANK_REPEAT"/>
    <property type="match status" value="1"/>
</dbReference>
<dbReference type="PANTHER" id="PTHR24173">
    <property type="entry name" value="ANKYRIN REPEAT CONTAINING"/>
    <property type="match status" value="1"/>
</dbReference>
<dbReference type="PANTHER" id="PTHR24173:SF74">
    <property type="entry name" value="ANKYRIN REPEAT DOMAIN-CONTAINING PROTEIN 16"/>
    <property type="match status" value="1"/>
</dbReference>
<protein>
    <submittedName>
        <fullName evidence="5">ANK_REP_REGION domain-containing protein</fullName>
    </submittedName>
</protein>
<keyword evidence="4" id="KW-1185">Reference proteome</keyword>
<dbReference type="PROSITE" id="PS50297">
    <property type="entry name" value="ANK_REP_REGION"/>
    <property type="match status" value="1"/>
</dbReference>
<feature type="repeat" description="ANK" evidence="3">
    <location>
        <begin position="83"/>
        <end position="115"/>
    </location>
</feature>
<keyword evidence="1" id="KW-0677">Repeat</keyword>
<name>A0A0K0CWW8_ANGCA</name>
<reference evidence="5" key="2">
    <citation type="submission" date="2017-02" db="UniProtKB">
        <authorList>
            <consortium name="WormBaseParasite"/>
        </authorList>
    </citation>
    <scope>IDENTIFICATION</scope>
</reference>
<organism evidence="4 5">
    <name type="scientific">Angiostrongylus cantonensis</name>
    <name type="common">Rat lungworm</name>
    <dbReference type="NCBI Taxonomy" id="6313"/>
    <lineage>
        <taxon>Eukaryota</taxon>
        <taxon>Metazoa</taxon>
        <taxon>Ecdysozoa</taxon>
        <taxon>Nematoda</taxon>
        <taxon>Chromadorea</taxon>
        <taxon>Rhabditida</taxon>
        <taxon>Rhabditina</taxon>
        <taxon>Rhabditomorpha</taxon>
        <taxon>Strongyloidea</taxon>
        <taxon>Metastrongylidae</taxon>
        <taxon>Angiostrongylus</taxon>
    </lineage>
</organism>
<dbReference type="InterPro" id="IPR036770">
    <property type="entry name" value="Ankyrin_rpt-contain_sf"/>
</dbReference>
<dbReference type="Gene3D" id="1.25.40.20">
    <property type="entry name" value="Ankyrin repeat-containing domain"/>
    <property type="match status" value="2"/>
</dbReference>
<evidence type="ECO:0000256" key="2">
    <source>
        <dbReference type="ARBA" id="ARBA00023043"/>
    </source>
</evidence>
<evidence type="ECO:0000256" key="1">
    <source>
        <dbReference type="ARBA" id="ARBA00022737"/>
    </source>
</evidence>
<keyword evidence="2 3" id="KW-0040">ANK repeat</keyword>
<evidence type="ECO:0000256" key="3">
    <source>
        <dbReference type="PROSITE-ProRule" id="PRU00023"/>
    </source>
</evidence>
<evidence type="ECO:0000313" key="5">
    <source>
        <dbReference type="WBParaSite" id="ACAC_0000199201-mRNA-1"/>
    </source>
</evidence>
<dbReference type="Pfam" id="PF12796">
    <property type="entry name" value="Ank_2"/>
    <property type="match status" value="2"/>
</dbReference>
<dbReference type="SMART" id="SM00248">
    <property type="entry name" value="ANK"/>
    <property type="match status" value="4"/>
</dbReference>
<sequence length="273" mass="29956">MSGSDNAPLEVDDSDTMQLVRQAVLFENLELINDLIRENPWSLVKVDQHGRTLLMLAAHNGRVDSLKTLLALNQNSLNSTNGAGKTALHLAAEAGEVLAVQQLLVAGADAECRDSFGHCALESAHIAGHDDVAAAIIESIQLRSDKLNEAHIQLICACSEGDVNSVDRILTSFSIKDRYVLLNGRSPDCDTAMFISCTNGQVEVVKHLLHPDNEHVLVNPITKDTVLHAAVSSQNVELLRIMLEVHCFPFRLFIFFQFPASTWNSLIFRLSLP</sequence>
<dbReference type="STRING" id="6313.A0A0K0CWW8"/>
<dbReference type="Proteomes" id="UP000035642">
    <property type="component" value="Unassembled WGS sequence"/>
</dbReference>
<dbReference type="WBParaSite" id="ACAC_0000199201-mRNA-1">
    <property type="protein sequence ID" value="ACAC_0000199201-mRNA-1"/>
    <property type="gene ID" value="ACAC_0000199201"/>
</dbReference>
<dbReference type="AlphaFoldDB" id="A0A0K0CWW8"/>
<proteinExistence type="predicted"/>
<dbReference type="InterPro" id="IPR002110">
    <property type="entry name" value="Ankyrin_rpt"/>
</dbReference>
<evidence type="ECO:0000313" key="4">
    <source>
        <dbReference type="Proteomes" id="UP000035642"/>
    </source>
</evidence>